<name>A0A167K4X2_CALVF</name>
<evidence type="ECO:0008006" key="3">
    <source>
        <dbReference type="Google" id="ProtNLM"/>
    </source>
</evidence>
<proteinExistence type="predicted"/>
<evidence type="ECO:0000313" key="1">
    <source>
        <dbReference type="EMBL" id="KZO94261.1"/>
    </source>
</evidence>
<dbReference type="EMBL" id="KV417296">
    <property type="protein sequence ID" value="KZO94261.1"/>
    <property type="molecule type" value="Genomic_DNA"/>
</dbReference>
<dbReference type="OrthoDB" id="3067340at2759"/>
<reference evidence="1 2" key="1">
    <citation type="journal article" date="2016" name="Mol. Biol. Evol.">
        <title>Comparative Genomics of Early-Diverging Mushroom-Forming Fungi Provides Insights into the Origins of Lignocellulose Decay Capabilities.</title>
        <authorList>
            <person name="Nagy L.G."/>
            <person name="Riley R."/>
            <person name="Tritt A."/>
            <person name="Adam C."/>
            <person name="Daum C."/>
            <person name="Floudas D."/>
            <person name="Sun H."/>
            <person name="Yadav J.S."/>
            <person name="Pangilinan J."/>
            <person name="Larsson K.H."/>
            <person name="Matsuura K."/>
            <person name="Barry K."/>
            <person name="Labutti K."/>
            <person name="Kuo R."/>
            <person name="Ohm R.A."/>
            <person name="Bhattacharya S.S."/>
            <person name="Shirouzu T."/>
            <person name="Yoshinaga Y."/>
            <person name="Martin F.M."/>
            <person name="Grigoriev I.V."/>
            <person name="Hibbett D.S."/>
        </authorList>
    </citation>
    <scope>NUCLEOTIDE SEQUENCE [LARGE SCALE GENOMIC DNA]</scope>
    <source>
        <strain evidence="1 2">TUFC12733</strain>
    </source>
</reference>
<dbReference type="AlphaFoldDB" id="A0A167K4X2"/>
<evidence type="ECO:0000313" key="2">
    <source>
        <dbReference type="Proteomes" id="UP000076738"/>
    </source>
</evidence>
<organism evidence="1 2">
    <name type="scientific">Calocera viscosa (strain TUFC12733)</name>
    <dbReference type="NCBI Taxonomy" id="1330018"/>
    <lineage>
        <taxon>Eukaryota</taxon>
        <taxon>Fungi</taxon>
        <taxon>Dikarya</taxon>
        <taxon>Basidiomycota</taxon>
        <taxon>Agaricomycotina</taxon>
        <taxon>Dacrymycetes</taxon>
        <taxon>Dacrymycetales</taxon>
        <taxon>Dacrymycetaceae</taxon>
        <taxon>Calocera</taxon>
    </lineage>
</organism>
<protein>
    <recommendedName>
        <fullName evidence="3">Nucleotidyltransferase family protein</fullName>
    </recommendedName>
</protein>
<gene>
    <name evidence="1" type="ORF">CALVIDRAFT_228840</name>
</gene>
<keyword evidence="2" id="KW-1185">Reference proteome</keyword>
<sequence>MKFTMRLYLPREVQAFRRRPPIERCFLHCILKANVCIQPRFDLTAIGIGVQRNFDIVTQIVETGKLSLRDVQHLSATSKSVKVSLGEETEHRLRTALAPYFPAALVEIAAFLKEYRAVISGSTILSILVPGDWKPNDLDIVLSESSSAALENLLQSQGYVKDAERERQLPDAYPTEDGTPPTFRYGCFHKESLKIDLCYITEPSTPISHIFKYHSTAVMNYYDGFGVYCLFPEQTFAGQFFKNDNYPGPDRRRRIGLRKLETRGFVDGLDYISTILGGFAVANYRLENLPTVWRQMVRL</sequence>
<dbReference type="Proteomes" id="UP000076738">
    <property type="component" value="Unassembled WGS sequence"/>
</dbReference>
<accession>A0A167K4X2</accession>